<comment type="subcellular location">
    <subcellularLocation>
        <location evidence="1">Endoplasmic reticulum</location>
    </subcellularLocation>
    <subcellularLocation>
        <location evidence="3">Golgi apparatus</location>
    </subcellularLocation>
    <subcellularLocation>
        <location evidence="2">Lysosome</location>
    </subcellularLocation>
    <subcellularLocation>
        <location evidence="4">Secreted</location>
    </subcellularLocation>
</comment>
<sequence length="472" mass="51368">MKQILLTTFLVITVGVNCIEFDAKICDSLPQFDGRLRERIANISTDVQKIIDYVVNGADRGVTYNELAKFVDTFGSRLVGTKNLENAIDYMLDLLKTEGHDNVHGEPCAVPVWTRGKEWAQMNSPRVKPLNILGLGYSVGTNGTVLTGEVVVVKTFDELKNRSNEVKGKFVVYNFDFKGYGESVEYRGRGASEAAKYGAIAALVRSVTPLSINSPHTGMQSYASGVVKIPAVSITVEDAELFGRLAARGVKVNVSLYMEARMEAEGTSRNTVSEIKGTDKPDEVVLVSGHLDSWDVGQGAMDDGGGAFISWRALSVIKKLGLKPKRTLRSVLWTGEEMGLIGVQNYAKEHASELSKMSIAMESDIGTFTPFGISFSGTNTTAQCIVNEVLKALNPINATHMSLGKDGSDIDFLMAAGVPGSSLDNRHETYFYYHHSNGDTMTVEDSHQLDLCTAVWAATSYAFAALDDMLPR</sequence>
<organism evidence="25">
    <name type="scientific">Medioppia subpectinata</name>
    <dbReference type="NCBI Taxonomy" id="1979941"/>
    <lineage>
        <taxon>Eukaryota</taxon>
        <taxon>Metazoa</taxon>
        <taxon>Ecdysozoa</taxon>
        <taxon>Arthropoda</taxon>
        <taxon>Chelicerata</taxon>
        <taxon>Arachnida</taxon>
        <taxon>Acari</taxon>
        <taxon>Acariformes</taxon>
        <taxon>Sarcoptiformes</taxon>
        <taxon>Oribatida</taxon>
        <taxon>Brachypylina</taxon>
        <taxon>Oppioidea</taxon>
        <taxon>Oppiidae</taxon>
        <taxon>Medioppia</taxon>
    </lineage>
</organism>
<evidence type="ECO:0000256" key="19">
    <source>
        <dbReference type="ARBA" id="ARBA00023228"/>
    </source>
</evidence>
<dbReference type="GO" id="GO:0005764">
    <property type="term" value="C:lysosome"/>
    <property type="evidence" value="ECO:0007669"/>
    <property type="project" value="UniProtKB-SubCell"/>
</dbReference>
<dbReference type="InterPro" id="IPR003137">
    <property type="entry name" value="PA_domain"/>
</dbReference>
<evidence type="ECO:0000256" key="9">
    <source>
        <dbReference type="ARBA" id="ARBA00022670"/>
    </source>
</evidence>
<comment type="subunit">
    <text evidence="20">Homodimer. The monomeric form is inactive while the homodimer is active.</text>
</comment>
<dbReference type="GO" id="GO:0046872">
    <property type="term" value="F:metal ion binding"/>
    <property type="evidence" value="ECO:0007669"/>
    <property type="project" value="UniProtKB-KW"/>
</dbReference>
<dbReference type="FunFam" id="3.50.30.30:FF:000009">
    <property type="entry name" value="Carboxypeptidase Q"/>
    <property type="match status" value="1"/>
</dbReference>
<evidence type="ECO:0000256" key="8">
    <source>
        <dbReference type="ARBA" id="ARBA00022645"/>
    </source>
</evidence>
<dbReference type="InterPro" id="IPR007484">
    <property type="entry name" value="Peptidase_M28"/>
</dbReference>
<dbReference type="GO" id="GO:0006508">
    <property type="term" value="P:proteolysis"/>
    <property type="evidence" value="ECO:0007669"/>
    <property type="project" value="UniProtKB-KW"/>
</dbReference>
<name>A0A7R9KKA9_9ACAR</name>
<keyword evidence="12" id="KW-0378">Hydrolase</keyword>
<dbReference type="OrthoDB" id="10013407at2759"/>
<dbReference type="EMBL" id="OC857082">
    <property type="protein sequence ID" value="CAD7624712.1"/>
    <property type="molecule type" value="Genomic_DNA"/>
</dbReference>
<accession>A0A7R9KKA9</accession>
<dbReference type="CDD" id="cd03883">
    <property type="entry name" value="M28_Pgcp_like"/>
    <property type="match status" value="1"/>
</dbReference>
<dbReference type="Pfam" id="PF04389">
    <property type="entry name" value="Peptidase_M28"/>
    <property type="match status" value="1"/>
</dbReference>
<evidence type="ECO:0000256" key="2">
    <source>
        <dbReference type="ARBA" id="ARBA00004371"/>
    </source>
</evidence>
<dbReference type="EMBL" id="CAJPIZ010002507">
    <property type="protein sequence ID" value="CAG2105142.1"/>
    <property type="molecule type" value="Genomic_DNA"/>
</dbReference>
<evidence type="ECO:0000256" key="18">
    <source>
        <dbReference type="ARBA" id="ARBA00023180"/>
    </source>
</evidence>
<evidence type="ECO:0000256" key="12">
    <source>
        <dbReference type="ARBA" id="ARBA00022801"/>
    </source>
</evidence>
<protein>
    <recommendedName>
        <fullName evidence="6">Carboxypeptidase Q</fullName>
    </recommendedName>
    <alternativeName>
        <fullName evidence="21">Plasma glutamate carboxypeptidase</fullName>
    </alternativeName>
</protein>
<feature type="chain" id="PRO_5035679922" description="Carboxypeptidase Q" evidence="22">
    <location>
        <begin position="19"/>
        <end position="472"/>
    </location>
</feature>
<proteinExistence type="inferred from homology"/>
<dbReference type="Gene3D" id="3.50.30.30">
    <property type="match status" value="1"/>
</dbReference>
<dbReference type="AlphaFoldDB" id="A0A7R9KKA9"/>
<keyword evidence="19" id="KW-0458">Lysosome</keyword>
<evidence type="ECO:0000256" key="11">
    <source>
        <dbReference type="ARBA" id="ARBA00022729"/>
    </source>
</evidence>
<keyword evidence="18" id="KW-0325">Glycoprotein</keyword>
<evidence type="ECO:0000313" key="25">
    <source>
        <dbReference type="EMBL" id="CAD7624712.1"/>
    </source>
</evidence>
<keyword evidence="15" id="KW-0333">Golgi apparatus</keyword>
<dbReference type="PANTHER" id="PTHR12053">
    <property type="entry name" value="PROTEASE FAMILY M28 PLASMA GLUTAMATE CARBOXYPEPTIDASE-RELATED"/>
    <property type="match status" value="1"/>
</dbReference>
<keyword evidence="9" id="KW-0645">Protease</keyword>
<dbReference type="GO" id="GO:0070573">
    <property type="term" value="F:metallodipeptidase activity"/>
    <property type="evidence" value="ECO:0007669"/>
    <property type="project" value="InterPro"/>
</dbReference>
<evidence type="ECO:0000256" key="7">
    <source>
        <dbReference type="ARBA" id="ARBA00022525"/>
    </source>
</evidence>
<evidence type="ECO:0000256" key="17">
    <source>
        <dbReference type="ARBA" id="ARBA00023145"/>
    </source>
</evidence>
<dbReference type="GO" id="GO:0043171">
    <property type="term" value="P:peptide catabolic process"/>
    <property type="evidence" value="ECO:0007669"/>
    <property type="project" value="TreeGrafter"/>
</dbReference>
<keyword evidence="7" id="KW-0964">Secreted</keyword>
<dbReference type="Proteomes" id="UP000759131">
    <property type="component" value="Unassembled WGS sequence"/>
</dbReference>
<feature type="domain" description="Peptidase M28" evidence="24">
    <location>
        <begin position="270"/>
        <end position="458"/>
    </location>
</feature>
<dbReference type="GO" id="GO:0005783">
    <property type="term" value="C:endoplasmic reticulum"/>
    <property type="evidence" value="ECO:0007669"/>
    <property type="project" value="UniProtKB-SubCell"/>
</dbReference>
<keyword evidence="26" id="KW-1185">Reference proteome</keyword>
<keyword evidence="8" id="KW-0121">Carboxypeptidase</keyword>
<evidence type="ECO:0000256" key="14">
    <source>
        <dbReference type="ARBA" id="ARBA00022833"/>
    </source>
</evidence>
<comment type="similarity">
    <text evidence="5">Belongs to the peptidase M28 family.</text>
</comment>
<feature type="domain" description="PA" evidence="23">
    <location>
        <begin position="147"/>
        <end position="240"/>
    </location>
</feature>
<dbReference type="PANTHER" id="PTHR12053:SF3">
    <property type="entry name" value="CARBOXYPEPTIDASE Q"/>
    <property type="match status" value="1"/>
</dbReference>
<feature type="signal peptide" evidence="22">
    <location>
        <begin position="1"/>
        <end position="18"/>
    </location>
</feature>
<dbReference type="InterPro" id="IPR039866">
    <property type="entry name" value="CPQ"/>
</dbReference>
<keyword evidence="14" id="KW-0862">Zinc</keyword>
<evidence type="ECO:0000256" key="5">
    <source>
        <dbReference type="ARBA" id="ARBA00010918"/>
    </source>
</evidence>
<evidence type="ECO:0000256" key="20">
    <source>
        <dbReference type="ARBA" id="ARBA00025833"/>
    </source>
</evidence>
<evidence type="ECO:0000259" key="24">
    <source>
        <dbReference type="Pfam" id="PF04389"/>
    </source>
</evidence>
<keyword evidence="16" id="KW-0482">Metalloprotease</keyword>
<evidence type="ECO:0000313" key="26">
    <source>
        <dbReference type="Proteomes" id="UP000759131"/>
    </source>
</evidence>
<evidence type="ECO:0000256" key="10">
    <source>
        <dbReference type="ARBA" id="ARBA00022723"/>
    </source>
</evidence>
<evidence type="ECO:0000256" key="3">
    <source>
        <dbReference type="ARBA" id="ARBA00004555"/>
    </source>
</evidence>
<evidence type="ECO:0000256" key="22">
    <source>
        <dbReference type="SAM" id="SignalP"/>
    </source>
</evidence>
<dbReference type="Gene3D" id="3.40.630.10">
    <property type="entry name" value="Zn peptidases"/>
    <property type="match status" value="1"/>
</dbReference>
<evidence type="ECO:0000256" key="21">
    <source>
        <dbReference type="ARBA" id="ARBA00033328"/>
    </source>
</evidence>
<dbReference type="Pfam" id="PF02225">
    <property type="entry name" value="PA"/>
    <property type="match status" value="1"/>
</dbReference>
<gene>
    <name evidence="25" type="ORF">OSB1V03_LOCUS5153</name>
</gene>
<evidence type="ECO:0000256" key="6">
    <source>
        <dbReference type="ARBA" id="ARBA00014116"/>
    </source>
</evidence>
<keyword evidence="13" id="KW-0256">Endoplasmic reticulum</keyword>
<dbReference type="GO" id="GO:0005794">
    <property type="term" value="C:Golgi apparatus"/>
    <property type="evidence" value="ECO:0007669"/>
    <property type="project" value="UniProtKB-SubCell"/>
</dbReference>
<evidence type="ECO:0000256" key="13">
    <source>
        <dbReference type="ARBA" id="ARBA00022824"/>
    </source>
</evidence>
<keyword evidence="11 22" id="KW-0732">Signal</keyword>
<evidence type="ECO:0000256" key="1">
    <source>
        <dbReference type="ARBA" id="ARBA00004240"/>
    </source>
</evidence>
<dbReference type="GO" id="GO:0005615">
    <property type="term" value="C:extracellular space"/>
    <property type="evidence" value="ECO:0007669"/>
    <property type="project" value="TreeGrafter"/>
</dbReference>
<reference evidence="25" key="1">
    <citation type="submission" date="2020-11" db="EMBL/GenBank/DDBJ databases">
        <authorList>
            <person name="Tran Van P."/>
        </authorList>
    </citation>
    <scope>NUCLEOTIDE SEQUENCE</scope>
</reference>
<dbReference type="FunFam" id="3.40.630.10:FF:000036">
    <property type="entry name" value="Carboxypeptidase Q"/>
    <property type="match status" value="1"/>
</dbReference>
<evidence type="ECO:0000256" key="15">
    <source>
        <dbReference type="ARBA" id="ARBA00023034"/>
    </source>
</evidence>
<keyword evidence="10" id="KW-0479">Metal-binding</keyword>
<evidence type="ECO:0000259" key="23">
    <source>
        <dbReference type="Pfam" id="PF02225"/>
    </source>
</evidence>
<evidence type="ECO:0000256" key="16">
    <source>
        <dbReference type="ARBA" id="ARBA00023049"/>
    </source>
</evidence>
<dbReference type="SUPFAM" id="SSF53187">
    <property type="entry name" value="Zn-dependent exopeptidases"/>
    <property type="match status" value="1"/>
</dbReference>
<dbReference type="GO" id="GO:0004180">
    <property type="term" value="F:carboxypeptidase activity"/>
    <property type="evidence" value="ECO:0007669"/>
    <property type="project" value="UniProtKB-KW"/>
</dbReference>
<evidence type="ECO:0000256" key="4">
    <source>
        <dbReference type="ARBA" id="ARBA00004613"/>
    </source>
</evidence>
<keyword evidence="17" id="KW-0865">Zymogen</keyword>